<evidence type="ECO:0000313" key="1">
    <source>
        <dbReference type="EMBL" id="TCN27268.1"/>
    </source>
</evidence>
<comment type="caution">
    <text evidence="1">The sequence shown here is derived from an EMBL/GenBank/DDBJ whole genome shotgun (WGS) entry which is preliminary data.</text>
</comment>
<gene>
    <name evidence="1" type="ORF">EV146_102215</name>
</gene>
<evidence type="ECO:0000313" key="2">
    <source>
        <dbReference type="Proteomes" id="UP000295689"/>
    </source>
</evidence>
<name>A0A4R2BJB1_9BACI</name>
<dbReference type="Proteomes" id="UP000295689">
    <property type="component" value="Unassembled WGS sequence"/>
</dbReference>
<dbReference type="EMBL" id="SLVV01000002">
    <property type="protein sequence ID" value="TCN27268.1"/>
    <property type="molecule type" value="Genomic_DNA"/>
</dbReference>
<sequence>MELEFLARSCRDIPDLPLMSDRDFGKVFPGVLPPNQITAPTGRASAGTAHEDGYGKRESTLSVIFKASLYFPGRECWPSDLVPWIEGSGLL</sequence>
<organism evidence="1 2">
    <name type="scientific">Mesobacillus foraminis</name>
    <dbReference type="NCBI Taxonomy" id="279826"/>
    <lineage>
        <taxon>Bacteria</taxon>
        <taxon>Bacillati</taxon>
        <taxon>Bacillota</taxon>
        <taxon>Bacilli</taxon>
        <taxon>Bacillales</taxon>
        <taxon>Bacillaceae</taxon>
        <taxon>Mesobacillus</taxon>
    </lineage>
</organism>
<protein>
    <submittedName>
        <fullName evidence="1">Uncharacterized protein</fullName>
    </submittedName>
</protein>
<reference evidence="1 2" key="1">
    <citation type="journal article" date="2015" name="Stand. Genomic Sci.">
        <title>Genomic Encyclopedia of Bacterial and Archaeal Type Strains, Phase III: the genomes of soil and plant-associated and newly described type strains.</title>
        <authorList>
            <person name="Whitman W.B."/>
            <person name="Woyke T."/>
            <person name="Klenk H.P."/>
            <person name="Zhou Y."/>
            <person name="Lilburn T.G."/>
            <person name="Beck B.J."/>
            <person name="De Vos P."/>
            <person name="Vandamme P."/>
            <person name="Eisen J.A."/>
            <person name="Garrity G."/>
            <person name="Hugenholtz P."/>
            <person name="Kyrpides N.C."/>
        </authorList>
    </citation>
    <scope>NUCLEOTIDE SEQUENCE [LARGE SCALE GENOMIC DNA]</scope>
    <source>
        <strain evidence="1 2">CV53</strain>
    </source>
</reference>
<dbReference type="AlphaFoldDB" id="A0A4R2BJB1"/>
<accession>A0A4R2BJB1</accession>
<keyword evidence="2" id="KW-1185">Reference proteome</keyword>
<proteinExistence type="predicted"/>